<evidence type="ECO:0000313" key="2">
    <source>
        <dbReference type="EMBL" id="GBP09665.1"/>
    </source>
</evidence>
<organism evidence="2 3">
    <name type="scientific">Eumeta variegata</name>
    <name type="common">Bagworm moth</name>
    <name type="synonym">Eumeta japonica</name>
    <dbReference type="NCBI Taxonomy" id="151549"/>
    <lineage>
        <taxon>Eukaryota</taxon>
        <taxon>Metazoa</taxon>
        <taxon>Ecdysozoa</taxon>
        <taxon>Arthropoda</taxon>
        <taxon>Hexapoda</taxon>
        <taxon>Insecta</taxon>
        <taxon>Pterygota</taxon>
        <taxon>Neoptera</taxon>
        <taxon>Endopterygota</taxon>
        <taxon>Lepidoptera</taxon>
        <taxon>Glossata</taxon>
        <taxon>Ditrysia</taxon>
        <taxon>Tineoidea</taxon>
        <taxon>Psychidae</taxon>
        <taxon>Oiketicinae</taxon>
        <taxon>Eumeta</taxon>
    </lineage>
</organism>
<dbReference type="Proteomes" id="UP000299102">
    <property type="component" value="Unassembled WGS sequence"/>
</dbReference>
<sequence length="78" mass="8860">MHSRSPVRPCARPRRVKCLIAERISRPESNAGPKVCDGYKWTRDIGREATCRRRRTRTPPAPPGYARPAPPRRSGLIL</sequence>
<name>A0A4C1T647_EUMVA</name>
<dbReference type="AlphaFoldDB" id="A0A4C1T647"/>
<accession>A0A4C1T647</accession>
<feature type="compositionally biased region" description="Pro residues" evidence="1">
    <location>
        <begin position="59"/>
        <end position="71"/>
    </location>
</feature>
<protein>
    <submittedName>
        <fullName evidence="2">Uncharacterized protein</fullName>
    </submittedName>
</protein>
<comment type="caution">
    <text evidence="2">The sequence shown here is derived from an EMBL/GenBank/DDBJ whole genome shotgun (WGS) entry which is preliminary data.</text>
</comment>
<keyword evidence="3" id="KW-1185">Reference proteome</keyword>
<reference evidence="2 3" key="1">
    <citation type="journal article" date="2019" name="Commun. Biol.">
        <title>The bagworm genome reveals a unique fibroin gene that provides high tensile strength.</title>
        <authorList>
            <person name="Kono N."/>
            <person name="Nakamura H."/>
            <person name="Ohtoshi R."/>
            <person name="Tomita M."/>
            <person name="Numata K."/>
            <person name="Arakawa K."/>
        </authorList>
    </citation>
    <scope>NUCLEOTIDE SEQUENCE [LARGE SCALE GENOMIC DNA]</scope>
</reference>
<proteinExistence type="predicted"/>
<evidence type="ECO:0000256" key="1">
    <source>
        <dbReference type="SAM" id="MobiDB-lite"/>
    </source>
</evidence>
<feature type="region of interest" description="Disordered" evidence="1">
    <location>
        <begin position="47"/>
        <end position="78"/>
    </location>
</feature>
<dbReference type="EMBL" id="BGZK01000036">
    <property type="protein sequence ID" value="GBP09665.1"/>
    <property type="molecule type" value="Genomic_DNA"/>
</dbReference>
<evidence type="ECO:0000313" key="3">
    <source>
        <dbReference type="Proteomes" id="UP000299102"/>
    </source>
</evidence>
<gene>
    <name evidence="2" type="ORF">EVAR_76639_1</name>
</gene>